<evidence type="ECO:0000313" key="4">
    <source>
        <dbReference type="Proteomes" id="UP000249363"/>
    </source>
</evidence>
<gene>
    <name evidence="3" type="ORF">BHQ10_009355</name>
</gene>
<dbReference type="EMBL" id="MIKG01000024">
    <property type="protein sequence ID" value="RAO73343.1"/>
    <property type="molecule type" value="Genomic_DNA"/>
</dbReference>
<comment type="caution">
    <text evidence="3">The sequence shown here is derived from an EMBL/GenBank/DDBJ whole genome shotgun (WGS) entry which is preliminary data.</text>
</comment>
<dbReference type="PANTHER" id="PTHR15020">
    <property type="entry name" value="FLAVIN REDUCTASE-RELATED"/>
    <property type="match status" value="1"/>
</dbReference>
<evidence type="ECO:0000259" key="2">
    <source>
        <dbReference type="Pfam" id="PF13460"/>
    </source>
</evidence>
<feature type="domain" description="NAD(P)-binding" evidence="2">
    <location>
        <begin position="7"/>
        <end position="215"/>
    </location>
</feature>
<evidence type="ECO:0000256" key="1">
    <source>
        <dbReference type="ARBA" id="ARBA00038376"/>
    </source>
</evidence>
<dbReference type="InterPro" id="IPR016040">
    <property type="entry name" value="NAD(P)-bd_dom"/>
</dbReference>
<organism evidence="3 4">
    <name type="scientific">Talaromyces amestolkiae</name>
    <dbReference type="NCBI Taxonomy" id="1196081"/>
    <lineage>
        <taxon>Eukaryota</taxon>
        <taxon>Fungi</taxon>
        <taxon>Dikarya</taxon>
        <taxon>Ascomycota</taxon>
        <taxon>Pezizomycotina</taxon>
        <taxon>Eurotiomycetes</taxon>
        <taxon>Eurotiomycetidae</taxon>
        <taxon>Eurotiales</taxon>
        <taxon>Trichocomaceae</taxon>
        <taxon>Talaromyces</taxon>
        <taxon>Talaromyces sect. Talaromyces</taxon>
    </lineage>
</organism>
<sequence>MHFFIAGGSGQTGSQVIDNILQQDQGHTVTALVRNPSSITSRSGLSLVQGTPSNIEDIRKALATPRAPDAVIITLAHVKGAVFDEQGTPFLTHVARNIAQALKESAVERTKVVYMSAMGVGKSFSNLNFLMRGLVKVTPLAKQFIDHKGAEDTLLALARNGRNNGSKIVATIVRPVMLTNTAAEEVEWLGEDGEKAVSFMPKVSRASVARFMVDAAVGTKWDDKVTVIANVSA</sequence>
<protein>
    <recommendedName>
        <fullName evidence="2">NAD(P)-binding domain-containing protein</fullName>
    </recommendedName>
</protein>
<dbReference type="Gene3D" id="3.40.50.720">
    <property type="entry name" value="NAD(P)-binding Rossmann-like Domain"/>
    <property type="match status" value="1"/>
</dbReference>
<accession>A0A364LC44</accession>
<dbReference type="InterPro" id="IPR036291">
    <property type="entry name" value="NAD(P)-bd_dom_sf"/>
</dbReference>
<proteinExistence type="inferred from homology"/>
<name>A0A364LC44_TALAM</name>
<dbReference type="Pfam" id="PF13460">
    <property type="entry name" value="NAD_binding_10"/>
    <property type="match status" value="1"/>
</dbReference>
<dbReference type="AlphaFoldDB" id="A0A364LC44"/>
<dbReference type="OrthoDB" id="419598at2759"/>
<dbReference type="PANTHER" id="PTHR15020:SF50">
    <property type="entry name" value="UPF0659 PROTEIN YMR090W"/>
    <property type="match status" value="1"/>
</dbReference>
<dbReference type="Proteomes" id="UP000249363">
    <property type="component" value="Unassembled WGS sequence"/>
</dbReference>
<evidence type="ECO:0000313" key="3">
    <source>
        <dbReference type="EMBL" id="RAO73343.1"/>
    </source>
</evidence>
<dbReference type="SUPFAM" id="SSF51735">
    <property type="entry name" value="NAD(P)-binding Rossmann-fold domains"/>
    <property type="match status" value="1"/>
</dbReference>
<reference evidence="3 4" key="1">
    <citation type="journal article" date="2017" name="Biotechnol. Biofuels">
        <title>Differential beta-glucosidase expression as a function of carbon source availability in Talaromyces amestolkiae: a genomic and proteomic approach.</title>
        <authorList>
            <person name="de Eugenio L.I."/>
            <person name="Mendez-Liter J.A."/>
            <person name="Nieto-Dominguez M."/>
            <person name="Alonso L."/>
            <person name="Gil-Munoz J."/>
            <person name="Barriuso J."/>
            <person name="Prieto A."/>
            <person name="Martinez M.J."/>
        </authorList>
    </citation>
    <scope>NUCLEOTIDE SEQUENCE [LARGE SCALE GENOMIC DNA]</scope>
    <source>
        <strain evidence="3 4">CIB</strain>
    </source>
</reference>
<dbReference type="RefSeq" id="XP_040737857.1">
    <property type="nucleotide sequence ID" value="XM_040882262.1"/>
</dbReference>
<dbReference type="STRING" id="1196081.A0A364LC44"/>
<dbReference type="GeneID" id="63798569"/>
<keyword evidence="4" id="KW-1185">Reference proteome</keyword>
<comment type="similarity">
    <text evidence="1">Belongs to the avfA family.</text>
</comment>